<organism evidence="6 7">
    <name type="scientific">Varroa destructor</name>
    <name type="common">Honeybee mite</name>
    <dbReference type="NCBI Taxonomy" id="109461"/>
    <lineage>
        <taxon>Eukaryota</taxon>
        <taxon>Metazoa</taxon>
        <taxon>Ecdysozoa</taxon>
        <taxon>Arthropoda</taxon>
        <taxon>Chelicerata</taxon>
        <taxon>Arachnida</taxon>
        <taxon>Acari</taxon>
        <taxon>Parasitiformes</taxon>
        <taxon>Mesostigmata</taxon>
        <taxon>Gamasina</taxon>
        <taxon>Dermanyssoidea</taxon>
        <taxon>Varroidae</taxon>
        <taxon>Varroa</taxon>
    </lineage>
</organism>
<dbReference type="AlphaFoldDB" id="A0A7M7KXL6"/>
<dbReference type="InterPro" id="IPR013216">
    <property type="entry name" value="Methyltransf_11"/>
</dbReference>
<dbReference type="FunCoup" id="A0A7M7KXL6">
    <property type="interactions" value="1975"/>
</dbReference>
<dbReference type="Proteomes" id="UP000594260">
    <property type="component" value="Unplaced"/>
</dbReference>
<evidence type="ECO:0000313" key="7">
    <source>
        <dbReference type="Proteomes" id="UP000594260"/>
    </source>
</evidence>
<dbReference type="Gene3D" id="3.40.50.150">
    <property type="entry name" value="Vaccinia Virus protein VP39"/>
    <property type="match status" value="2"/>
</dbReference>
<dbReference type="CDD" id="cd02440">
    <property type="entry name" value="AdoMet_MTases"/>
    <property type="match status" value="2"/>
</dbReference>
<dbReference type="KEGG" id="vde:111254922"/>
<dbReference type="GeneID" id="111254922"/>
<dbReference type="SUPFAM" id="SSF53335">
    <property type="entry name" value="S-adenosyl-L-methionine-dependent methyltransferases"/>
    <property type="match status" value="2"/>
</dbReference>
<dbReference type="Pfam" id="PF08241">
    <property type="entry name" value="Methyltransf_11"/>
    <property type="match status" value="1"/>
</dbReference>
<evidence type="ECO:0000256" key="4">
    <source>
        <dbReference type="ARBA" id="ARBA00023268"/>
    </source>
</evidence>
<evidence type="ECO:0000256" key="3">
    <source>
        <dbReference type="ARBA" id="ARBA00022679"/>
    </source>
</evidence>
<dbReference type="PANTHER" id="PTHR12176">
    <property type="entry name" value="SAM-DEPENDENT METHYLTRANSFERASE SUPERFAMILY PROTEIN"/>
    <property type="match status" value="1"/>
</dbReference>
<accession>A0A7M7KXL6</accession>
<dbReference type="InterPro" id="IPR029063">
    <property type="entry name" value="SAM-dependent_MTases_sf"/>
</dbReference>
<protein>
    <recommendedName>
        <fullName evidence="5">Methyltransferase type 11 domain-containing protein</fullName>
    </recommendedName>
</protein>
<comment type="similarity">
    <text evidence="1">Belongs to the methyltransferase superfamily.</text>
</comment>
<dbReference type="GO" id="GO:0032259">
    <property type="term" value="P:methylation"/>
    <property type="evidence" value="ECO:0007669"/>
    <property type="project" value="UniProtKB-KW"/>
</dbReference>
<evidence type="ECO:0000256" key="1">
    <source>
        <dbReference type="ARBA" id="ARBA00008361"/>
    </source>
</evidence>
<name>A0A7M7KXL6_VARDE</name>
<feature type="domain" description="Methyltransferase type 11" evidence="5">
    <location>
        <begin position="63"/>
        <end position="164"/>
    </location>
</feature>
<dbReference type="PANTHER" id="PTHR12176:SF78">
    <property type="entry name" value="EEF1A LYSINE AND N-TERMINAL METHYLTRANSFERASE"/>
    <property type="match status" value="1"/>
</dbReference>
<keyword evidence="3" id="KW-0808">Transferase</keyword>
<keyword evidence="4" id="KW-0511">Multifunctional enzyme</keyword>
<evidence type="ECO:0000259" key="5">
    <source>
        <dbReference type="Pfam" id="PF08241"/>
    </source>
</evidence>
<dbReference type="EnsemblMetazoa" id="XM_022816350">
    <property type="protein sequence ID" value="XP_022672085"/>
    <property type="gene ID" value="LOC111254922"/>
</dbReference>
<keyword evidence="2" id="KW-0489">Methyltransferase</keyword>
<dbReference type="InParanoid" id="A0A7M7KXL6"/>
<dbReference type="OMA" id="FEWYGAF"/>
<dbReference type="InterPro" id="IPR051419">
    <property type="entry name" value="Lys/N-term_MeTrsfase_sf"/>
</dbReference>
<evidence type="ECO:0000256" key="2">
    <source>
        <dbReference type="ARBA" id="ARBA00022603"/>
    </source>
</evidence>
<sequence>MIVLTNRPRIMEKLLPKTSSEFTSKEYWDCFFNRRESAFEWYGEYHQLSPIVFKYAKPSDRILVVGCGNSAMSYDLHQSGYKNVVSVDISDIVINQMKKKYPELDFRHMDATKLEFSDSEFNIVIDKGTIDSLLPNFSKKNITTVEKVLSEITRCLRHGGRFMCVTLLQNQVSQVLFGFFSQSVDDVTWVVRVHRCVEAEDTRHEFTLPVYVVVVTKMRRLPVGPYVFESMVNINAKSVRHSSVEALLADIKDQQSYAFLRNHLCHATLDKECRTELYSAESDKPKYELFIVDTPGADRQSGLKFACFIVPEGRESEWLFGTTEGRKLSAKQCRASRVVFVHLSRSFTYNSIEEIKDELSAPIRQLTPKSYKQGSLIPFLSAGKAANNRTLIEKNYSPISGDFVIEDVKVGNEIYRRLIFLDRPSVIQTEMRVYKTRVDYTYLSSEYYKFMVAALGFFGNQAGSALLLGLGGGMLASYTAKYAKWKVQAVELDQAVIDVAKKHFGLVENVETECGDALDFVRTSKEKFDIIWLDIDSKDVSHALTCPPEAFLQEEFLKNVERLLRTKGVFVLNLACRDENKCKDVYKTVADNFRNLKMVDVPTDTNQVIYASNSNSLECNVKEIRSLLKRFNKDNDVEDFEKMLQNIEL</sequence>
<dbReference type="Pfam" id="PF01564">
    <property type="entry name" value="Spermine_synth"/>
    <property type="match status" value="1"/>
</dbReference>
<dbReference type="GO" id="GO:0008757">
    <property type="term" value="F:S-adenosylmethionine-dependent methyltransferase activity"/>
    <property type="evidence" value="ECO:0007669"/>
    <property type="project" value="InterPro"/>
</dbReference>
<dbReference type="RefSeq" id="XP_022672085.1">
    <property type="nucleotide sequence ID" value="XM_022816350.1"/>
</dbReference>
<reference evidence="6" key="1">
    <citation type="submission" date="2021-01" db="UniProtKB">
        <authorList>
            <consortium name="EnsemblMetazoa"/>
        </authorList>
    </citation>
    <scope>IDENTIFICATION</scope>
</reference>
<dbReference type="OrthoDB" id="411785at2759"/>
<proteinExistence type="inferred from homology"/>
<keyword evidence="7" id="KW-1185">Reference proteome</keyword>
<evidence type="ECO:0000313" key="6">
    <source>
        <dbReference type="EnsemblMetazoa" id="XP_022672085"/>
    </source>
</evidence>